<evidence type="ECO:0000259" key="6">
    <source>
        <dbReference type="Pfam" id="PF08100"/>
    </source>
</evidence>
<reference evidence="7 8" key="1">
    <citation type="submission" date="2019-09" db="EMBL/GenBank/DDBJ databases">
        <authorList>
            <person name="Wang X."/>
        </authorList>
    </citation>
    <scope>NUCLEOTIDE SEQUENCE [LARGE SCALE GENOMIC DNA]</scope>
    <source>
        <strain evidence="7 8">CICC 11023</strain>
    </source>
</reference>
<dbReference type="Gene3D" id="3.40.50.150">
    <property type="entry name" value="Vaccinia Virus protein VP39"/>
    <property type="match status" value="1"/>
</dbReference>
<dbReference type="InterPro" id="IPR001077">
    <property type="entry name" value="COMT_C"/>
</dbReference>
<dbReference type="Pfam" id="PF00891">
    <property type="entry name" value="Methyltransf_2"/>
    <property type="match status" value="1"/>
</dbReference>
<dbReference type="PROSITE" id="PS51683">
    <property type="entry name" value="SAM_OMT_II"/>
    <property type="match status" value="1"/>
</dbReference>
<evidence type="ECO:0000313" key="7">
    <source>
        <dbReference type="EMBL" id="KAA8885669.1"/>
    </source>
</evidence>
<evidence type="ECO:0000256" key="2">
    <source>
        <dbReference type="ARBA" id="ARBA00022679"/>
    </source>
</evidence>
<gene>
    <name evidence="7" type="ORF">F3087_28985</name>
</gene>
<dbReference type="EMBL" id="VXLC01000015">
    <property type="protein sequence ID" value="KAA8885669.1"/>
    <property type="molecule type" value="Genomic_DNA"/>
</dbReference>
<keyword evidence="3" id="KW-0949">S-adenosyl-L-methionine</keyword>
<dbReference type="GO" id="GO:0008171">
    <property type="term" value="F:O-methyltransferase activity"/>
    <property type="evidence" value="ECO:0007669"/>
    <property type="project" value="InterPro"/>
</dbReference>
<accession>A0A5N0EB15</accession>
<dbReference type="Gene3D" id="1.10.10.10">
    <property type="entry name" value="Winged helix-like DNA-binding domain superfamily/Winged helix DNA-binding domain"/>
    <property type="match status" value="1"/>
</dbReference>
<organism evidence="7 8">
    <name type="scientific">Nocardia colli</name>
    <dbReference type="NCBI Taxonomy" id="2545717"/>
    <lineage>
        <taxon>Bacteria</taxon>
        <taxon>Bacillati</taxon>
        <taxon>Actinomycetota</taxon>
        <taxon>Actinomycetes</taxon>
        <taxon>Mycobacteriales</taxon>
        <taxon>Nocardiaceae</taxon>
        <taxon>Nocardia</taxon>
    </lineage>
</organism>
<keyword evidence="8" id="KW-1185">Reference proteome</keyword>
<dbReference type="GO" id="GO:0032259">
    <property type="term" value="P:methylation"/>
    <property type="evidence" value="ECO:0007669"/>
    <property type="project" value="UniProtKB-KW"/>
</dbReference>
<dbReference type="RefSeq" id="WP_150405227.1">
    <property type="nucleotide sequence ID" value="NZ_VXLC01000015.1"/>
</dbReference>
<feature type="domain" description="O-methyltransferase C-terminal" evidence="5">
    <location>
        <begin position="115"/>
        <end position="320"/>
    </location>
</feature>
<evidence type="ECO:0000259" key="5">
    <source>
        <dbReference type="Pfam" id="PF00891"/>
    </source>
</evidence>
<keyword evidence="1 7" id="KW-0489">Methyltransferase</keyword>
<dbReference type="PIRSF" id="PIRSF005739">
    <property type="entry name" value="O-mtase"/>
    <property type="match status" value="1"/>
</dbReference>
<feature type="active site" description="Proton acceptor" evidence="4">
    <location>
        <position position="250"/>
    </location>
</feature>
<dbReference type="SUPFAM" id="SSF53335">
    <property type="entry name" value="S-adenosyl-L-methionine-dependent methyltransferases"/>
    <property type="match status" value="1"/>
</dbReference>
<dbReference type="PANTHER" id="PTHR43712:SF2">
    <property type="entry name" value="O-METHYLTRANSFERASE CICE"/>
    <property type="match status" value="1"/>
</dbReference>
<name>A0A5N0EB15_9NOCA</name>
<dbReference type="PANTHER" id="PTHR43712">
    <property type="entry name" value="PUTATIVE (AFU_ORTHOLOGUE AFUA_4G14580)-RELATED"/>
    <property type="match status" value="1"/>
</dbReference>
<dbReference type="SUPFAM" id="SSF46785">
    <property type="entry name" value="Winged helix' DNA-binding domain"/>
    <property type="match status" value="1"/>
</dbReference>
<dbReference type="InterPro" id="IPR012967">
    <property type="entry name" value="COMT_dimerisation"/>
</dbReference>
<evidence type="ECO:0000256" key="1">
    <source>
        <dbReference type="ARBA" id="ARBA00022603"/>
    </source>
</evidence>
<feature type="domain" description="O-methyltransferase dimerisation" evidence="6">
    <location>
        <begin position="17"/>
        <end position="90"/>
    </location>
</feature>
<dbReference type="InterPro" id="IPR036390">
    <property type="entry name" value="WH_DNA-bd_sf"/>
</dbReference>
<dbReference type="Proteomes" id="UP000323876">
    <property type="component" value="Unassembled WGS sequence"/>
</dbReference>
<dbReference type="InterPro" id="IPR029063">
    <property type="entry name" value="SAM-dependent_MTases_sf"/>
</dbReference>
<sequence>MVHHDEQLPPTAVMGQMLDGFLLSQALFVLAEAGVATILDQEGPQTVAVLAERTGSDAGALARLIRTVTPHGVFRTEGDKVAVTPLGATLSEKHPQSMYGIAVGGMHLHYRAVAELAYTLRTGEPAAQKYFGKPYFDYVATNPELAELFGRAMTVFANTLRAGLFDGYRLPAGDSIADLGGGDGAVLVDLLGRDGHLDRRGVVFDLPGVVDAARATLSAAGMAERVEVVAGNFFEGVPGADIYLLSWILHDWNDDDAAKILKTVAASAAAGARLLVAELVVPAGDAPHPSKDMDLVMLSLLGGKERTADEYRILLNDAGFDLDRVVPTPSPLVILEATKR</sequence>
<dbReference type="OrthoDB" id="4145676at2"/>
<evidence type="ECO:0000256" key="4">
    <source>
        <dbReference type="PIRSR" id="PIRSR005739-1"/>
    </source>
</evidence>
<dbReference type="InterPro" id="IPR036388">
    <property type="entry name" value="WH-like_DNA-bd_sf"/>
</dbReference>
<proteinExistence type="predicted"/>
<dbReference type="InterPro" id="IPR016461">
    <property type="entry name" value="COMT-like"/>
</dbReference>
<comment type="caution">
    <text evidence="7">The sequence shown here is derived from an EMBL/GenBank/DDBJ whole genome shotgun (WGS) entry which is preliminary data.</text>
</comment>
<dbReference type="AlphaFoldDB" id="A0A5N0EB15"/>
<evidence type="ECO:0000256" key="3">
    <source>
        <dbReference type="ARBA" id="ARBA00022691"/>
    </source>
</evidence>
<protein>
    <submittedName>
        <fullName evidence="7">Methyltransferase</fullName>
    </submittedName>
</protein>
<evidence type="ECO:0000313" key="8">
    <source>
        <dbReference type="Proteomes" id="UP000323876"/>
    </source>
</evidence>
<keyword evidence="2 7" id="KW-0808">Transferase</keyword>
<dbReference type="GO" id="GO:0046983">
    <property type="term" value="F:protein dimerization activity"/>
    <property type="evidence" value="ECO:0007669"/>
    <property type="project" value="InterPro"/>
</dbReference>
<dbReference type="Pfam" id="PF08100">
    <property type="entry name" value="Dimerisation"/>
    <property type="match status" value="1"/>
</dbReference>